<proteinExistence type="predicted"/>
<dbReference type="RefSeq" id="WP_279244973.1">
    <property type="nucleotide sequence ID" value="NZ_SHNN01000002.1"/>
</dbReference>
<evidence type="ECO:0000256" key="1">
    <source>
        <dbReference type="SAM" id="MobiDB-lite"/>
    </source>
</evidence>
<sequence length="130" mass="13942">MDDGSGKDNSDAKSGDAQGQPGVEHMSSTRRTFSRAALTSSGVLLTLGNSAAWGETSSGGKKDKGKKDEKVCVSAMILESFVLSSHFEHHKKDKKFNHYMSHVDLNGDPEDGYTVSLEGRNACMTGPKHP</sequence>
<name>A0ABT3THU5_9GAMM</name>
<keyword evidence="3" id="KW-1185">Reference proteome</keyword>
<evidence type="ECO:0000313" key="2">
    <source>
        <dbReference type="EMBL" id="MCX2980957.1"/>
    </source>
</evidence>
<reference evidence="2" key="1">
    <citation type="submission" date="2019-02" db="EMBL/GenBank/DDBJ databases">
        <authorList>
            <person name="Li S.-H."/>
        </authorList>
    </citation>
    <scope>NUCLEOTIDE SEQUENCE</scope>
    <source>
        <strain evidence="2">IMCC14734</strain>
    </source>
</reference>
<accession>A0ABT3THU5</accession>
<organism evidence="2 3">
    <name type="scientific">Candidatus Litorirhabdus singularis</name>
    <dbReference type="NCBI Taxonomy" id="2518993"/>
    <lineage>
        <taxon>Bacteria</taxon>
        <taxon>Pseudomonadati</taxon>
        <taxon>Pseudomonadota</taxon>
        <taxon>Gammaproteobacteria</taxon>
        <taxon>Cellvibrionales</taxon>
        <taxon>Halieaceae</taxon>
        <taxon>Candidatus Litorirhabdus</taxon>
    </lineage>
</organism>
<protein>
    <submittedName>
        <fullName evidence="2">Uncharacterized protein</fullName>
    </submittedName>
</protein>
<evidence type="ECO:0000313" key="3">
    <source>
        <dbReference type="Proteomes" id="UP001143362"/>
    </source>
</evidence>
<dbReference type="EMBL" id="SHNN01000002">
    <property type="protein sequence ID" value="MCX2980957.1"/>
    <property type="molecule type" value="Genomic_DNA"/>
</dbReference>
<feature type="region of interest" description="Disordered" evidence="1">
    <location>
        <begin position="1"/>
        <end position="33"/>
    </location>
</feature>
<gene>
    <name evidence="2" type="ORF">EYC98_08785</name>
</gene>
<dbReference type="Proteomes" id="UP001143362">
    <property type="component" value="Unassembled WGS sequence"/>
</dbReference>
<feature type="compositionally biased region" description="Basic and acidic residues" evidence="1">
    <location>
        <begin position="1"/>
        <end position="14"/>
    </location>
</feature>
<feature type="region of interest" description="Disordered" evidence="1">
    <location>
        <begin position="49"/>
        <end position="68"/>
    </location>
</feature>
<comment type="caution">
    <text evidence="2">The sequence shown here is derived from an EMBL/GenBank/DDBJ whole genome shotgun (WGS) entry which is preliminary data.</text>
</comment>